<keyword evidence="1" id="KW-1133">Transmembrane helix</keyword>
<evidence type="ECO:0000256" key="1">
    <source>
        <dbReference type="SAM" id="Phobius"/>
    </source>
</evidence>
<gene>
    <name evidence="2" type="ORF">IFK94_07510</name>
</gene>
<reference evidence="2 3" key="1">
    <citation type="submission" date="2020-08" db="EMBL/GenBank/DDBJ databases">
        <title>Acidobacteriota in marine sediments use diverse sulfur dissimilation pathways.</title>
        <authorList>
            <person name="Wasmund K."/>
        </authorList>
    </citation>
    <scope>NUCLEOTIDE SEQUENCE [LARGE SCALE GENOMIC DNA]</scope>
    <source>
        <strain evidence="2">MAG AM4</strain>
    </source>
</reference>
<keyword evidence="1" id="KW-0472">Membrane</keyword>
<keyword evidence="1" id="KW-0812">Transmembrane</keyword>
<dbReference type="AlphaFoldDB" id="A0A8J6Y2E2"/>
<protein>
    <submittedName>
        <fullName evidence="2">Uncharacterized protein</fullName>
    </submittedName>
</protein>
<feature type="transmembrane region" description="Helical" evidence="1">
    <location>
        <begin position="20"/>
        <end position="44"/>
    </location>
</feature>
<sequence>MRKEEDIIKDGTEQDDPDAPMTAIVAILLAVVTVASVLALQGYFGKVQDAELRNKVVDVQPADLRKAREEGKALLEGYRWVDKEQGVVAIPIERAMELSMDRMVK</sequence>
<evidence type="ECO:0000313" key="2">
    <source>
        <dbReference type="EMBL" id="MBD3867954.1"/>
    </source>
</evidence>
<dbReference type="Proteomes" id="UP000648239">
    <property type="component" value="Unassembled WGS sequence"/>
</dbReference>
<name>A0A8J6Y2E2_9BACT</name>
<organism evidence="2 3">
    <name type="scientific">Candidatus Polarisedimenticola svalbardensis</name>
    <dbReference type="NCBI Taxonomy" id="2886004"/>
    <lineage>
        <taxon>Bacteria</taxon>
        <taxon>Pseudomonadati</taxon>
        <taxon>Acidobacteriota</taxon>
        <taxon>Candidatus Polarisedimenticolia</taxon>
        <taxon>Candidatus Polarisedimenticolales</taxon>
        <taxon>Candidatus Polarisedimenticolaceae</taxon>
        <taxon>Candidatus Polarisedimenticola</taxon>
    </lineage>
</organism>
<evidence type="ECO:0000313" key="3">
    <source>
        <dbReference type="Proteomes" id="UP000648239"/>
    </source>
</evidence>
<proteinExistence type="predicted"/>
<comment type="caution">
    <text evidence="2">The sequence shown here is derived from an EMBL/GenBank/DDBJ whole genome shotgun (WGS) entry which is preliminary data.</text>
</comment>
<dbReference type="EMBL" id="JACXWD010000019">
    <property type="protein sequence ID" value="MBD3867954.1"/>
    <property type="molecule type" value="Genomic_DNA"/>
</dbReference>
<accession>A0A8J6Y2E2</accession>